<dbReference type="HOGENOM" id="CLU_3036462_0_0_1"/>
<keyword evidence="2" id="KW-1185">Reference proteome</keyword>
<dbReference type="Proteomes" id="UP000011713">
    <property type="component" value="Unassembled WGS sequence"/>
</dbReference>
<evidence type="ECO:0000313" key="2">
    <source>
        <dbReference type="Proteomes" id="UP000011713"/>
    </source>
</evidence>
<dbReference type="EnsemblProtists" id="HpaT802632">
    <property type="protein sequence ID" value="HpaP802632"/>
    <property type="gene ID" value="HpaG802632"/>
</dbReference>
<dbReference type="InParanoid" id="M4B8M5"/>
<proteinExistence type="predicted"/>
<name>M4B8M5_HYAAE</name>
<protein>
    <submittedName>
        <fullName evidence="1">Uncharacterized protein</fullName>
    </submittedName>
</protein>
<dbReference type="EMBL" id="JH597989">
    <property type="status" value="NOT_ANNOTATED_CDS"/>
    <property type="molecule type" value="Genomic_DNA"/>
</dbReference>
<dbReference type="AlphaFoldDB" id="M4B8M5"/>
<organism evidence="1 2">
    <name type="scientific">Hyaloperonospora arabidopsidis (strain Emoy2)</name>
    <name type="common">Downy mildew agent</name>
    <name type="synonym">Peronospora arabidopsidis</name>
    <dbReference type="NCBI Taxonomy" id="559515"/>
    <lineage>
        <taxon>Eukaryota</taxon>
        <taxon>Sar</taxon>
        <taxon>Stramenopiles</taxon>
        <taxon>Oomycota</taxon>
        <taxon>Peronosporomycetes</taxon>
        <taxon>Peronosporales</taxon>
        <taxon>Peronosporaceae</taxon>
        <taxon>Hyaloperonospora</taxon>
    </lineage>
</organism>
<dbReference type="VEuPathDB" id="FungiDB:HpaG802632"/>
<sequence length="55" mass="6592">MTQVYVRQCRIKRLSRVVILATLEQKLFTSYRVPKQSSHAFYISFRINLSLLQLF</sequence>
<accession>M4B8M5</accession>
<evidence type="ECO:0000313" key="1">
    <source>
        <dbReference type="EnsemblProtists" id="HpaP802632"/>
    </source>
</evidence>
<reference evidence="1" key="2">
    <citation type="submission" date="2015-06" db="UniProtKB">
        <authorList>
            <consortium name="EnsemblProtists"/>
        </authorList>
    </citation>
    <scope>IDENTIFICATION</scope>
    <source>
        <strain evidence="1">Emoy2</strain>
    </source>
</reference>
<reference evidence="2" key="1">
    <citation type="journal article" date="2010" name="Science">
        <title>Signatures of adaptation to obligate biotrophy in the Hyaloperonospora arabidopsidis genome.</title>
        <authorList>
            <person name="Baxter L."/>
            <person name="Tripathy S."/>
            <person name="Ishaque N."/>
            <person name="Boot N."/>
            <person name="Cabral A."/>
            <person name="Kemen E."/>
            <person name="Thines M."/>
            <person name="Ah-Fong A."/>
            <person name="Anderson R."/>
            <person name="Badejoko W."/>
            <person name="Bittner-Eddy P."/>
            <person name="Boore J.L."/>
            <person name="Chibucos M.C."/>
            <person name="Coates M."/>
            <person name="Dehal P."/>
            <person name="Delehaunty K."/>
            <person name="Dong S."/>
            <person name="Downton P."/>
            <person name="Dumas B."/>
            <person name="Fabro G."/>
            <person name="Fronick C."/>
            <person name="Fuerstenberg S.I."/>
            <person name="Fulton L."/>
            <person name="Gaulin E."/>
            <person name="Govers F."/>
            <person name="Hughes L."/>
            <person name="Humphray S."/>
            <person name="Jiang R.H."/>
            <person name="Judelson H."/>
            <person name="Kamoun S."/>
            <person name="Kyung K."/>
            <person name="Meijer H."/>
            <person name="Minx P."/>
            <person name="Morris P."/>
            <person name="Nelson J."/>
            <person name="Phuntumart V."/>
            <person name="Qutob D."/>
            <person name="Rehmany A."/>
            <person name="Rougon-Cardoso A."/>
            <person name="Ryden P."/>
            <person name="Torto-Alalibo T."/>
            <person name="Studholme D."/>
            <person name="Wang Y."/>
            <person name="Win J."/>
            <person name="Wood J."/>
            <person name="Clifton S.W."/>
            <person name="Rogers J."/>
            <person name="Van den Ackerveken G."/>
            <person name="Jones J.D."/>
            <person name="McDowell J.M."/>
            <person name="Beynon J."/>
            <person name="Tyler B.M."/>
        </authorList>
    </citation>
    <scope>NUCLEOTIDE SEQUENCE [LARGE SCALE GENOMIC DNA]</scope>
    <source>
        <strain evidence="2">Emoy2</strain>
    </source>
</reference>